<gene>
    <name evidence="1" type="ORF">DCF15_18250</name>
</gene>
<proteinExistence type="predicted"/>
<comment type="caution">
    <text evidence="1">The sequence shown here is derived from an EMBL/GenBank/DDBJ whole genome shotgun (WGS) entry which is preliminary data.</text>
</comment>
<feature type="non-terminal residue" evidence="1">
    <location>
        <position position="277"/>
    </location>
</feature>
<evidence type="ECO:0008006" key="3">
    <source>
        <dbReference type="Google" id="ProtNLM"/>
    </source>
</evidence>
<reference evidence="1 2" key="2">
    <citation type="submission" date="2018-06" db="EMBL/GenBank/DDBJ databases">
        <title>Metagenomic assembly of (sub)arctic Cyanobacteria and their associated microbiome from non-axenic cultures.</title>
        <authorList>
            <person name="Baurain D."/>
        </authorList>
    </citation>
    <scope>NUCLEOTIDE SEQUENCE [LARGE SCALE GENOMIC DNA]</scope>
    <source>
        <strain evidence="1">ULC027bin1</strain>
    </source>
</reference>
<accession>A0A2W4YP47</accession>
<protein>
    <recommendedName>
        <fullName evidence="3">Glycosyl transferase</fullName>
    </recommendedName>
</protein>
<evidence type="ECO:0000313" key="1">
    <source>
        <dbReference type="EMBL" id="PZO48105.1"/>
    </source>
</evidence>
<dbReference type="Gene3D" id="3.40.50.2000">
    <property type="entry name" value="Glycogen Phosphorylase B"/>
    <property type="match status" value="2"/>
</dbReference>
<sequence length="277" mass="30387">MQAVKIAFYLNLQGMGHCRRFEAISPYFPPDCRLAVIGMDGPPSVESSVDNLSRLVDRISVPGFGPASKLSFMQQQTAHDYHGLLVNHGQNTAFVLAMVSFFSRWQPDLLVVDVGLEASILARMCGIATLYVRQHGHRWDKGHRLAYEWAGALWAPFAAEMEQPDCPDWIQKKTFYSGGFSRFSGPSSTLCKRAEAPASYAKTKPNILVMTGFGGTTITPQKISAAAAATPDWQWHHLGSSLDMLGVCSDGVVENVWPYLSHADLVIANAGHNSVME</sequence>
<name>A0A2W4YP47_9CYAN</name>
<evidence type="ECO:0000313" key="2">
    <source>
        <dbReference type="Proteomes" id="UP000249794"/>
    </source>
</evidence>
<dbReference type="AlphaFoldDB" id="A0A2W4YP47"/>
<reference evidence="2" key="1">
    <citation type="submission" date="2018-04" db="EMBL/GenBank/DDBJ databases">
        <authorList>
            <person name="Cornet L."/>
        </authorList>
    </citation>
    <scope>NUCLEOTIDE SEQUENCE [LARGE SCALE GENOMIC DNA]</scope>
</reference>
<dbReference type="Proteomes" id="UP000249794">
    <property type="component" value="Unassembled WGS sequence"/>
</dbReference>
<dbReference type="SUPFAM" id="SSF53756">
    <property type="entry name" value="UDP-Glycosyltransferase/glycogen phosphorylase"/>
    <property type="match status" value="1"/>
</dbReference>
<dbReference type="EMBL" id="QBMP01000248">
    <property type="protein sequence ID" value="PZO48105.1"/>
    <property type="molecule type" value="Genomic_DNA"/>
</dbReference>
<organism evidence="1 2">
    <name type="scientific">Phormidesmis priestleyi</name>
    <dbReference type="NCBI Taxonomy" id="268141"/>
    <lineage>
        <taxon>Bacteria</taxon>
        <taxon>Bacillati</taxon>
        <taxon>Cyanobacteriota</taxon>
        <taxon>Cyanophyceae</taxon>
        <taxon>Leptolyngbyales</taxon>
        <taxon>Leptolyngbyaceae</taxon>
        <taxon>Phormidesmis</taxon>
    </lineage>
</organism>